<protein>
    <submittedName>
        <fullName evidence="1">Uncharacterized protein</fullName>
    </submittedName>
</protein>
<evidence type="ECO:0000313" key="1">
    <source>
        <dbReference type="EMBL" id="MER9287819.1"/>
    </source>
</evidence>
<accession>A0ACC6T796</accession>
<gene>
    <name evidence="1" type="ORF">NKI81_28520</name>
</gene>
<proteinExistence type="predicted"/>
<dbReference type="Proteomes" id="UP001480082">
    <property type="component" value="Unassembled WGS sequence"/>
</dbReference>
<organism evidence="1 2">
    <name type="scientific">Mesorhizobium australicum</name>
    <dbReference type="NCBI Taxonomy" id="536018"/>
    <lineage>
        <taxon>Bacteria</taxon>
        <taxon>Pseudomonadati</taxon>
        <taxon>Pseudomonadota</taxon>
        <taxon>Alphaproteobacteria</taxon>
        <taxon>Hyphomicrobiales</taxon>
        <taxon>Phyllobacteriaceae</taxon>
        <taxon>Mesorhizobium</taxon>
    </lineage>
</organism>
<keyword evidence="2" id="KW-1185">Reference proteome</keyword>
<name>A0ACC6T796_9HYPH</name>
<evidence type="ECO:0000313" key="2">
    <source>
        <dbReference type="Proteomes" id="UP001480082"/>
    </source>
</evidence>
<dbReference type="EMBL" id="JAMYRI010000025">
    <property type="protein sequence ID" value="MER9287819.1"/>
    <property type="molecule type" value="Genomic_DNA"/>
</dbReference>
<reference evidence="1 2" key="1">
    <citation type="journal article" date="2024" name="Proc. Natl. Acad. Sci. U.S.A.">
        <title>The evolutionary genomics of adaptation to stress in wild rhizobium bacteria.</title>
        <authorList>
            <person name="Kehlet-Delgado H."/>
            <person name="Montoya A.P."/>
            <person name="Jensen K.T."/>
            <person name="Wendlandt C.E."/>
            <person name="Dexheimer C."/>
            <person name="Roberts M."/>
            <person name="Torres Martinez L."/>
            <person name="Friesen M.L."/>
            <person name="Griffitts J.S."/>
            <person name="Porter S.S."/>
        </authorList>
    </citation>
    <scope>NUCLEOTIDE SEQUENCE [LARGE SCALE GENOMIC DNA]</scope>
    <source>
        <strain evidence="1 2">M0468</strain>
    </source>
</reference>
<comment type="caution">
    <text evidence="1">The sequence shown here is derived from an EMBL/GenBank/DDBJ whole genome shotgun (WGS) entry which is preliminary data.</text>
</comment>
<sequence>MAELDGKNVVRKSQLALCSLAIVASTVTAASARDLWVPVVHLLAVDGSYHRFPLKGTEKGVGFTECDLRKEAWLDHYRDSIEIAKNELAKQGQQGGITITCEPLDSL</sequence>